<protein>
    <submittedName>
        <fullName evidence="9">ABC transporter permease subunit</fullName>
    </submittedName>
</protein>
<accession>A0ABS6DSS3</accession>
<evidence type="ECO:0000256" key="3">
    <source>
        <dbReference type="ARBA" id="ARBA00022475"/>
    </source>
</evidence>
<keyword evidence="6 7" id="KW-0472">Membrane</keyword>
<keyword evidence="10" id="KW-1185">Reference proteome</keyword>
<evidence type="ECO:0000256" key="5">
    <source>
        <dbReference type="ARBA" id="ARBA00022989"/>
    </source>
</evidence>
<comment type="subcellular location">
    <subcellularLocation>
        <location evidence="1">Cell membrane</location>
        <topology evidence="1">Multi-pass membrane protein</topology>
    </subcellularLocation>
</comment>
<dbReference type="PANTHER" id="PTHR43744">
    <property type="entry name" value="ABC TRANSPORTER PERMEASE PROTEIN MG189-RELATED-RELATED"/>
    <property type="match status" value="1"/>
</dbReference>
<dbReference type="Proteomes" id="UP000812267">
    <property type="component" value="Unassembled WGS sequence"/>
</dbReference>
<evidence type="ECO:0000256" key="7">
    <source>
        <dbReference type="SAM" id="Phobius"/>
    </source>
</evidence>
<evidence type="ECO:0000313" key="9">
    <source>
        <dbReference type="EMBL" id="MBU4693528.1"/>
    </source>
</evidence>
<feature type="transmembrane region" description="Helical" evidence="7">
    <location>
        <begin position="136"/>
        <end position="158"/>
    </location>
</feature>
<feature type="transmembrane region" description="Helical" evidence="7">
    <location>
        <begin position="239"/>
        <end position="259"/>
    </location>
</feature>
<gene>
    <name evidence="9" type="ORF">KQ878_01340</name>
</gene>
<organism evidence="9 10">
    <name type="scientific">Mycoplasma zalophidermidis</name>
    <dbReference type="NCBI Taxonomy" id="398174"/>
    <lineage>
        <taxon>Bacteria</taxon>
        <taxon>Bacillati</taxon>
        <taxon>Mycoplasmatota</taxon>
        <taxon>Mollicutes</taxon>
        <taxon>Mycoplasmataceae</taxon>
        <taxon>Mycoplasma</taxon>
    </lineage>
</organism>
<dbReference type="InterPro" id="IPR000515">
    <property type="entry name" value="MetI-like"/>
</dbReference>
<evidence type="ECO:0000256" key="4">
    <source>
        <dbReference type="ARBA" id="ARBA00022692"/>
    </source>
</evidence>
<evidence type="ECO:0000256" key="2">
    <source>
        <dbReference type="ARBA" id="ARBA00022448"/>
    </source>
</evidence>
<dbReference type="Pfam" id="PF00528">
    <property type="entry name" value="BPD_transp_1"/>
    <property type="match status" value="1"/>
</dbReference>
<keyword evidence="4 7" id="KW-0812">Transmembrane</keyword>
<keyword evidence="3" id="KW-1003">Cell membrane</keyword>
<evidence type="ECO:0000259" key="8">
    <source>
        <dbReference type="Pfam" id="PF00528"/>
    </source>
</evidence>
<dbReference type="RefSeq" id="WP_216505325.1">
    <property type="nucleotide sequence ID" value="NZ_JAHMHJ010000001.1"/>
</dbReference>
<feature type="domain" description="ABC transmembrane type-1" evidence="8">
    <location>
        <begin position="91"/>
        <end position="257"/>
    </location>
</feature>
<evidence type="ECO:0000256" key="6">
    <source>
        <dbReference type="ARBA" id="ARBA00023136"/>
    </source>
</evidence>
<evidence type="ECO:0000256" key="1">
    <source>
        <dbReference type="ARBA" id="ARBA00004651"/>
    </source>
</evidence>
<evidence type="ECO:0000313" key="10">
    <source>
        <dbReference type="Proteomes" id="UP000812267"/>
    </source>
</evidence>
<comment type="caution">
    <text evidence="9">The sequence shown here is derived from an EMBL/GenBank/DDBJ whole genome shotgun (WGS) entry which is preliminary data.</text>
</comment>
<feature type="transmembrane region" description="Helical" evidence="7">
    <location>
        <begin position="65"/>
        <end position="92"/>
    </location>
</feature>
<name>A0ABS6DSS3_9MOLU</name>
<dbReference type="PANTHER" id="PTHR43744:SF12">
    <property type="entry name" value="ABC TRANSPORTER PERMEASE PROTEIN MG189-RELATED"/>
    <property type="match status" value="1"/>
</dbReference>
<feature type="transmembrane region" description="Helical" evidence="7">
    <location>
        <begin position="179"/>
        <end position="201"/>
    </location>
</feature>
<dbReference type="EMBL" id="JAHMHK010000001">
    <property type="protein sequence ID" value="MBU4693528.1"/>
    <property type="molecule type" value="Genomic_DNA"/>
</dbReference>
<feature type="transmembrane region" description="Helical" evidence="7">
    <location>
        <begin position="12"/>
        <end position="30"/>
    </location>
</feature>
<keyword evidence="5 7" id="KW-1133">Transmembrane helix</keyword>
<feature type="transmembrane region" description="Helical" evidence="7">
    <location>
        <begin position="104"/>
        <end position="124"/>
    </location>
</feature>
<sequence>MFKKITKEIIKYIVIGFLCVLILFPLYYLLLLSLKSNSGVIANNNSLLISEFTWSNFGLVLKNNFLWAFLYTLLFSFILIIVRITIYSLAIAGLLKMNKVFQKTFLYFFIMISLIPEFTIYLSLTKLLIKWDLKHTFFAAITNAIFSFFVFTYIFNIAKDVKNNKHKLMVNDNLKWHQKIWYVYFPKLRLAYVLLIVFTFISVWNDYLWPLFLLRGTSVTNITIWYLNVGHQGTFNFPNLQAAGAFLSIIIPIAIYGIFAKKINSLN</sequence>
<proteinExistence type="predicted"/>
<reference evidence="9" key="1">
    <citation type="submission" date="2021-06" db="EMBL/GenBank/DDBJ databases">
        <title>Novel Mycoplasma species detected in California sea lions (Zalophus californianus) from the USA.</title>
        <authorList>
            <person name="Volokhov D.V."/>
            <person name="Furtak V.A."/>
            <person name="Zagorodnyaya T.A."/>
        </authorList>
    </citation>
    <scope>NUCLEOTIDE SEQUENCE [LARGE SCALE GENOMIC DNA]</scope>
    <source>
        <strain evidence="9">CSL 4779</strain>
    </source>
</reference>
<keyword evidence="2" id="KW-0813">Transport</keyword>